<dbReference type="InterPro" id="IPR042099">
    <property type="entry name" value="ANL_N_sf"/>
</dbReference>
<evidence type="ECO:0000313" key="5">
    <source>
        <dbReference type="EMBL" id="KAG9251559.1"/>
    </source>
</evidence>
<dbReference type="SUPFAM" id="SSF56801">
    <property type="entry name" value="Acetyl-CoA synthetase-like"/>
    <property type="match status" value="1"/>
</dbReference>
<dbReference type="RefSeq" id="XP_046115483.1">
    <property type="nucleotide sequence ID" value="XM_046264007.1"/>
</dbReference>
<dbReference type="Proteomes" id="UP000887229">
    <property type="component" value="Unassembled WGS sequence"/>
</dbReference>
<dbReference type="InterPro" id="IPR025110">
    <property type="entry name" value="AMP-bd_C"/>
</dbReference>
<name>A0A9P7ZG98_9HYPO</name>
<evidence type="ECO:0000256" key="2">
    <source>
        <dbReference type="ARBA" id="ARBA00022598"/>
    </source>
</evidence>
<dbReference type="PROSITE" id="PS00455">
    <property type="entry name" value="AMP_BINDING"/>
    <property type="match status" value="1"/>
</dbReference>
<keyword evidence="2 5" id="KW-0436">Ligase</keyword>
<evidence type="ECO:0000259" key="3">
    <source>
        <dbReference type="Pfam" id="PF00501"/>
    </source>
</evidence>
<dbReference type="GO" id="GO:0016405">
    <property type="term" value="F:CoA-ligase activity"/>
    <property type="evidence" value="ECO:0007669"/>
    <property type="project" value="TreeGrafter"/>
</dbReference>
<dbReference type="PANTHER" id="PTHR24096:SF149">
    <property type="entry name" value="AMP-BINDING DOMAIN-CONTAINING PROTEIN-RELATED"/>
    <property type="match status" value="1"/>
</dbReference>
<dbReference type="InterPro" id="IPR000873">
    <property type="entry name" value="AMP-dep_synth/lig_dom"/>
</dbReference>
<reference evidence="5" key="1">
    <citation type="journal article" date="2021" name="IMA Fungus">
        <title>Genomic characterization of three marine fungi, including Emericellopsis atlantica sp. nov. with signatures of a generalist lifestyle and marine biomass degradation.</title>
        <authorList>
            <person name="Hagestad O.C."/>
            <person name="Hou L."/>
            <person name="Andersen J.H."/>
            <person name="Hansen E.H."/>
            <person name="Altermark B."/>
            <person name="Li C."/>
            <person name="Kuhnert E."/>
            <person name="Cox R.J."/>
            <person name="Crous P.W."/>
            <person name="Spatafora J.W."/>
            <person name="Lail K."/>
            <person name="Amirebrahimi M."/>
            <person name="Lipzen A."/>
            <person name="Pangilinan J."/>
            <person name="Andreopoulos W."/>
            <person name="Hayes R.D."/>
            <person name="Ng V."/>
            <person name="Grigoriev I.V."/>
            <person name="Jackson S.A."/>
            <person name="Sutton T.D.S."/>
            <person name="Dobson A.D.W."/>
            <person name="Rama T."/>
        </authorList>
    </citation>
    <scope>NUCLEOTIDE SEQUENCE</scope>
    <source>
        <strain evidence="5">TS7</strain>
    </source>
</reference>
<feature type="domain" description="AMP-binding enzyme C-terminal" evidence="4">
    <location>
        <begin position="443"/>
        <end position="523"/>
    </location>
</feature>
<proteinExistence type="inferred from homology"/>
<sequence length="544" mass="60019">MVITSRFADVHVPDVDLWSLYMDTPRDYPDNHPILIDGDTSISYTRAQIKEYSIALGQGLKHNFAWSKGDVLAFYTPNDIDTAIVNLGLHWAGGIGSPANPTYTVDELARQLQDSGAKAIVTQTPFLETVLAAAHKVGLPKDRILLLGRQTQQGFQHWRDINADGAWVKPRRTQVDPKTDLAYLVYSSGTTGLPKGVALTHRNIVANSAQGYVLDPKGLSWDYDAHLGVLPFFHIYGLSVVLNVTLITGAPCVVMPKWDLEKACALIQKHRLTFLYVPPPIVLALGKQPVVDKYDLSTLRWINSGAAPCGRELVVAVWERLKVGVKQGYGLSETSPTITTQFADEFFRFQGSVGKLLPGMKAKIVDEAGKEVPLGESGELLVKGDNVFSGYWNRPDLQEGTFDKDGWFKTGDVFKVDDKGNFYITDRIKELIKYKGFQVAPAELEEKLHGHPQVGDVCVIGVFNEEEHTEVPRAYIVPKPGVAPSDELAQEIASWLAGRVAPPKKLRGGVRFLDEIPKSQSGKILRRVVAQMVKKEDGAVKAKL</sequence>
<dbReference type="Pfam" id="PF00501">
    <property type="entry name" value="AMP-binding"/>
    <property type="match status" value="1"/>
</dbReference>
<organism evidence="5 6">
    <name type="scientific">Emericellopsis atlantica</name>
    <dbReference type="NCBI Taxonomy" id="2614577"/>
    <lineage>
        <taxon>Eukaryota</taxon>
        <taxon>Fungi</taxon>
        <taxon>Dikarya</taxon>
        <taxon>Ascomycota</taxon>
        <taxon>Pezizomycotina</taxon>
        <taxon>Sordariomycetes</taxon>
        <taxon>Hypocreomycetidae</taxon>
        <taxon>Hypocreales</taxon>
        <taxon>Bionectriaceae</taxon>
        <taxon>Emericellopsis</taxon>
    </lineage>
</organism>
<comment type="similarity">
    <text evidence="1">Belongs to the ATP-dependent AMP-binding enzyme family.</text>
</comment>
<dbReference type="InterPro" id="IPR020845">
    <property type="entry name" value="AMP-binding_CS"/>
</dbReference>
<evidence type="ECO:0000259" key="4">
    <source>
        <dbReference type="Pfam" id="PF13193"/>
    </source>
</evidence>
<accession>A0A9P7ZG98</accession>
<dbReference type="AlphaFoldDB" id="A0A9P7ZG98"/>
<dbReference type="Pfam" id="PF13193">
    <property type="entry name" value="AMP-binding_C"/>
    <property type="match status" value="1"/>
</dbReference>
<comment type="caution">
    <text evidence="5">The sequence shown here is derived from an EMBL/GenBank/DDBJ whole genome shotgun (WGS) entry which is preliminary data.</text>
</comment>
<dbReference type="GeneID" id="70294910"/>
<dbReference type="Gene3D" id="3.40.50.12780">
    <property type="entry name" value="N-terminal domain of ligase-like"/>
    <property type="match status" value="1"/>
</dbReference>
<feature type="domain" description="AMP-dependent synthetase/ligase" evidence="3">
    <location>
        <begin position="26"/>
        <end position="392"/>
    </location>
</feature>
<gene>
    <name evidence="5" type="ORF">F5Z01DRAFT_663072</name>
</gene>
<keyword evidence="6" id="KW-1185">Reference proteome</keyword>
<evidence type="ECO:0000256" key="1">
    <source>
        <dbReference type="ARBA" id="ARBA00006432"/>
    </source>
</evidence>
<dbReference type="CDD" id="cd05911">
    <property type="entry name" value="Firefly_Luc_like"/>
    <property type="match status" value="1"/>
</dbReference>
<protein>
    <submittedName>
        <fullName evidence="5">Phenylacetyl-CoA ligase</fullName>
    </submittedName>
</protein>
<dbReference type="OrthoDB" id="6509636at2759"/>
<dbReference type="InterPro" id="IPR045851">
    <property type="entry name" value="AMP-bd_C_sf"/>
</dbReference>
<dbReference type="EMBL" id="MU251267">
    <property type="protein sequence ID" value="KAG9251559.1"/>
    <property type="molecule type" value="Genomic_DNA"/>
</dbReference>
<dbReference type="Gene3D" id="3.30.300.30">
    <property type="match status" value="1"/>
</dbReference>
<evidence type="ECO:0000313" key="6">
    <source>
        <dbReference type="Proteomes" id="UP000887229"/>
    </source>
</evidence>
<dbReference type="PANTHER" id="PTHR24096">
    <property type="entry name" value="LONG-CHAIN-FATTY-ACID--COA LIGASE"/>
    <property type="match status" value="1"/>
</dbReference>